<dbReference type="EMBL" id="CP003326">
    <property type="protein sequence ID" value="AFS78781.1"/>
    <property type="molecule type" value="Genomic_DNA"/>
</dbReference>
<dbReference type="eggNOG" id="COG3543">
    <property type="taxonomic scope" value="Bacteria"/>
</dbReference>
<name>K0B2C2_GOTA9</name>
<dbReference type="AlphaFoldDB" id="K0B2C2"/>
<accession>K0B2C2</accession>
<sequence length="147" mass="17383">MDFILRGHHIFCIQGFRGKGYSEDFIHNMSRIIEYLKSDENVKVKIINSPDHICLGCPENIGQELTRKFESDKIYKDKGFCEKEQYVYELDNYVAKVLNIEIGKEYLYKDLLNRIKESLTEKKFDEICGSCQWYSLGYCKESLIPER</sequence>
<dbReference type="OrthoDB" id="121064at2"/>
<evidence type="ECO:0000313" key="1">
    <source>
        <dbReference type="EMBL" id="AFS78781.1"/>
    </source>
</evidence>
<keyword evidence="2" id="KW-1185">Reference proteome</keyword>
<dbReference type="STRING" id="1128398.Curi_c17740"/>
<organism evidence="1 2">
    <name type="scientific">Gottschalkia acidurici (strain ATCC 7906 / DSM 604 / BCRC 14475 / CIP 104303 / KCTC 5404 / NCIMB 10678 / 9a)</name>
    <name type="common">Clostridium acidurici</name>
    <dbReference type="NCBI Taxonomy" id="1128398"/>
    <lineage>
        <taxon>Bacteria</taxon>
        <taxon>Bacillati</taxon>
        <taxon>Bacillota</taxon>
        <taxon>Tissierellia</taxon>
        <taxon>Tissierellales</taxon>
        <taxon>Gottschalkiaceae</taxon>
        <taxon>Gottschalkia</taxon>
    </lineage>
</organism>
<evidence type="ECO:0000313" key="2">
    <source>
        <dbReference type="Proteomes" id="UP000006094"/>
    </source>
</evidence>
<gene>
    <name evidence="1" type="ordered locus">Curi_c17740</name>
</gene>
<protein>
    <recommendedName>
        <fullName evidence="3">DUF1284 domain-containing protein</fullName>
    </recommendedName>
</protein>
<dbReference type="Proteomes" id="UP000006094">
    <property type="component" value="Chromosome"/>
</dbReference>
<dbReference type="Pfam" id="PF06935">
    <property type="entry name" value="DUF1284"/>
    <property type="match status" value="1"/>
</dbReference>
<reference evidence="1 2" key="1">
    <citation type="journal article" date="2012" name="PLoS ONE">
        <title>The purine-utilizing bacterium Clostridium acidurici 9a: a genome-guided metabolic reconsideration.</title>
        <authorList>
            <person name="Hartwich K."/>
            <person name="Poehlein A."/>
            <person name="Daniel R."/>
        </authorList>
    </citation>
    <scope>NUCLEOTIDE SEQUENCE [LARGE SCALE GENOMIC DNA]</scope>
    <source>
        <strain evidence="2">ATCC 7906 / DSM 604 / BCRC 14475 / CIP 104303 / KCTC 5404 / NCIMB 10678 / 9a</strain>
    </source>
</reference>
<proteinExistence type="predicted"/>
<dbReference type="RefSeq" id="WP_014967917.1">
    <property type="nucleotide sequence ID" value="NC_018664.1"/>
</dbReference>
<dbReference type="HOGENOM" id="CLU_129126_1_0_9"/>
<evidence type="ECO:0008006" key="3">
    <source>
        <dbReference type="Google" id="ProtNLM"/>
    </source>
</evidence>
<dbReference type="KEGG" id="cad:Curi_c17740"/>
<dbReference type="InterPro" id="IPR009702">
    <property type="entry name" value="DUF1284"/>
</dbReference>